<dbReference type="EMBL" id="MU006635">
    <property type="protein sequence ID" value="KAF2741660.1"/>
    <property type="molecule type" value="Genomic_DNA"/>
</dbReference>
<dbReference type="Proteomes" id="UP000799440">
    <property type="component" value="Unassembled WGS sequence"/>
</dbReference>
<feature type="non-terminal residue" evidence="1">
    <location>
        <position position="1"/>
    </location>
</feature>
<feature type="non-terminal residue" evidence="1">
    <location>
        <position position="120"/>
    </location>
</feature>
<accession>A0A6A6UW76</accession>
<keyword evidence="2" id="KW-1185">Reference proteome</keyword>
<reference evidence="1" key="1">
    <citation type="journal article" date="2020" name="Stud. Mycol.">
        <title>101 Dothideomycetes genomes: a test case for predicting lifestyles and emergence of pathogens.</title>
        <authorList>
            <person name="Haridas S."/>
            <person name="Albert R."/>
            <person name="Binder M."/>
            <person name="Bloem J."/>
            <person name="Labutti K."/>
            <person name="Salamov A."/>
            <person name="Andreopoulos B."/>
            <person name="Baker S."/>
            <person name="Barry K."/>
            <person name="Bills G."/>
            <person name="Bluhm B."/>
            <person name="Cannon C."/>
            <person name="Castanera R."/>
            <person name="Culley D."/>
            <person name="Daum C."/>
            <person name="Ezra D."/>
            <person name="Gonzalez J."/>
            <person name="Henrissat B."/>
            <person name="Kuo A."/>
            <person name="Liang C."/>
            <person name="Lipzen A."/>
            <person name="Lutzoni F."/>
            <person name="Magnuson J."/>
            <person name="Mondo S."/>
            <person name="Nolan M."/>
            <person name="Ohm R."/>
            <person name="Pangilinan J."/>
            <person name="Park H.-J."/>
            <person name="Ramirez L."/>
            <person name="Alfaro M."/>
            <person name="Sun H."/>
            <person name="Tritt A."/>
            <person name="Yoshinaga Y."/>
            <person name="Zwiers L.-H."/>
            <person name="Turgeon B."/>
            <person name="Goodwin S."/>
            <person name="Spatafora J."/>
            <person name="Crous P."/>
            <person name="Grigoriev I."/>
        </authorList>
    </citation>
    <scope>NUCLEOTIDE SEQUENCE</scope>
    <source>
        <strain evidence="1">CBS 119925</strain>
    </source>
</reference>
<dbReference type="AlphaFoldDB" id="A0A6A6UW76"/>
<evidence type="ECO:0000313" key="1">
    <source>
        <dbReference type="EMBL" id="KAF2741660.1"/>
    </source>
</evidence>
<sequence>LAKSASKNQVFRRLGIQADRDHKLMLDEAAAGRERLSYNPENLADSLRANPNIQPPYKWDQLSETAKHKELLHIYRTASPRARMFFDKGSYTTTVEEENWAVAWYLWHSFRYRDNREHGQ</sequence>
<organism evidence="1 2">
    <name type="scientific">Sporormia fimetaria CBS 119925</name>
    <dbReference type="NCBI Taxonomy" id="1340428"/>
    <lineage>
        <taxon>Eukaryota</taxon>
        <taxon>Fungi</taxon>
        <taxon>Dikarya</taxon>
        <taxon>Ascomycota</taxon>
        <taxon>Pezizomycotina</taxon>
        <taxon>Dothideomycetes</taxon>
        <taxon>Pleosporomycetidae</taxon>
        <taxon>Pleosporales</taxon>
        <taxon>Sporormiaceae</taxon>
        <taxon>Sporormia</taxon>
    </lineage>
</organism>
<proteinExistence type="predicted"/>
<dbReference type="OrthoDB" id="4502478at2759"/>
<name>A0A6A6UW76_9PLEO</name>
<evidence type="ECO:0000313" key="2">
    <source>
        <dbReference type="Proteomes" id="UP000799440"/>
    </source>
</evidence>
<protein>
    <submittedName>
        <fullName evidence="1">Uncharacterized protein</fullName>
    </submittedName>
</protein>
<gene>
    <name evidence="1" type="ORF">M011DRAFT_378461</name>
</gene>